<dbReference type="EMBL" id="CCFA01002826">
    <property type="protein sequence ID" value="CDW98088.1"/>
    <property type="molecule type" value="Genomic_DNA"/>
</dbReference>
<feature type="region of interest" description="Disordered" evidence="1">
    <location>
        <begin position="1"/>
        <end position="41"/>
    </location>
</feature>
<gene>
    <name evidence="3" type="primary">SSCI47200.1</name>
    <name evidence="2" type="ORF">SPSC_01856</name>
</gene>
<feature type="region of interest" description="Disordered" evidence="1">
    <location>
        <begin position="305"/>
        <end position="549"/>
    </location>
</feature>
<feature type="compositionally biased region" description="Polar residues" evidence="1">
    <location>
        <begin position="539"/>
        <end position="549"/>
    </location>
</feature>
<reference evidence="4" key="1">
    <citation type="submission" date="2014-06" db="EMBL/GenBank/DDBJ databases">
        <authorList>
            <person name="Berkman P.J."/>
        </authorList>
    </citation>
    <scope>NUCLEOTIDE SEQUENCE [LARGE SCALE GENOMIC DNA]</scope>
</reference>
<evidence type="ECO:0000313" key="4">
    <source>
        <dbReference type="Proteomes" id="UP000242770"/>
    </source>
</evidence>
<feature type="compositionally biased region" description="Gly residues" evidence="1">
    <location>
        <begin position="508"/>
        <end position="532"/>
    </location>
</feature>
<feature type="compositionally biased region" description="Polar residues" evidence="1">
    <location>
        <begin position="315"/>
        <end position="325"/>
    </location>
</feature>
<feature type="region of interest" description="Disordered" evidence="1">
    <location>
        <begin position="264"/>
        <end position="288"/>
    </location>
</feature>
<feature type="compositionally biased region" description="Polar residues" evidence="1">
    <location>
        <begin position="360"/>
        <end position="371"/>
    </location>
</feature>
<organism evidence="3 4">
    <name type="scientific">Sporisorium scitamineum</name>
    <dbReference type="NCBI Taxonomy" id="49012"/>
    <lineage>
        <taxon>Eukaryota</taxon>
        <taxon>Fungi</taxon>
        <taxon>Dikarya</taxon>
        <taxon>Basidiomycota</taxon>
        <taxon>Ustilaginomycotina</taxon>
        <taxon>Ustilaginomycetes</taxon>
        <taxon>Ustilaginales</taxon>
        <taxon>Ustilaginaceae</taxon>
        <taxon>Sporisorium</taxon>
    </lineage>
</organism>
<feature type="compositionally biased region" description="Gly residues" evidence="1">
    <location>
        <begin position="453"/>
        <end position="465"/>
    </location>
</feature>
<evidence type="ECO:0000256" key="1">
    <source>
        <dbReference type="SAM" id="MobiDB-lite"/>
    </source>
</evidence>
<dbReference type="AlphaFoldDB" id="A0A0F7SBG8"/>
<dbReference type="STRING" id="49012.A0A0F7SBG8"/>
<dbReference type="OrthoDB" id="2409325at2759"/>
<protein>
    <submittedName>
        <fullName evidence="3">Uncharacterized protein</fullName>
    </submittedName>
</protein>
<dbReference type="Proteomes" id="UP000242770">
    <property type="component" value="Unassembled WGS sequence"/>
</dbReference>
<evidence type="ECO:0000313" key="2">
    <source>
        <dbReference type="EMBL" id="CDU23227.1"/>
    </source>
</evidence>
<evidence type="ECO:0000313" key="3">
    <source>
        <dbReference type="EMBL" id="CDW98088.1"/>
    </source>
</evidence>
<sequence length="549" mass="55061">MAARTVLGAADKPARRVVPGAPPPAPSKSTKKGKGGGAKQAAAVKVSDATSAALIEKAPENPKQVANGLKVTSQDLAEQAEAQAAVAAVNAVQTSTELTVASTPAQKVISDRIAELSSKSKNATIAVAIDELKSLLNKVQQAEATSSTPSAASKSEGKSQLVLLLQFLHLFNLFHPNPAGPSTFAPSRTMPPPLEMSTGQQVAALAKVYDQLANGPLEGGGGDALEILANIENGSKDEVLADVSFATVRSMIFQLTTPPAAAAEASEVDPKASGLDGPPKNFVPLDKVSPSTAPVSFIQASEILDGSATEPEGGQPSTVPATGTTETKKGQQAGAGIILGDKSTTSGKPDGTAASAVQEPINTTVKGSSAIASEPKLNWAALAEEDDDDLGEAPVFEPLPSSTTSAFVTPAPGTPTAAEPEATTSDKPATASATEAPLSPKPKKGKQNSSGSRGAGARNGNGNGNANGKAAAPPKTPKGPKVDEDGFILQESKKTKYLQQKQQQQQRGAGGCGGKGGANGGRGGRTGAGGARGPKSGEARSSSSAGTTQ</sequence>
<name>A0A0F7SBG8_9BASI</name>
<reference evidence="3" key="3">
    <citation type="submission" date="2014-06" db="EMBL/GenBank/DDBJ databases">
        <authorList>
            <person name="Berkman J.Paul."/>
        </authorList>
    </citation>
    <scope>NUCLEOTIDE SEQUENCE [LARGE SCALE GENOMIC DNA]</scope>
</reference>
<reference evidence="2" key="2">
    <citation type="submission" date="2014-06" db="EMBL/GenBank/DDBJ databases">
        <authorList>
            <person name="Ju J."/>
            <person name="Zhang J."/>
        </authorList>
    </citation>
    <scope>NUCLEOTIDE SEQUENCE</scope>
    <source>
        <strain evidence="2">SscI8</strain>
    </source>
</reference>
<accession>A0A0F7SBG8</accession>
<keyword evidence="4" id="KW-1185">Reference proteome</keyword>
<proteinExistence type="predicted"/>
<feature type="compositionally biased region" description="Low complexity" evidence="1">
    <location>
        <begin position="409"/>
        <end position="423"/>
    </location>
</feature>
<dbReference type="EMBL" id="LK056662">
    <property type="protein sequence ID" value="CDU23227.1"/>
    <property type="molecule type" value="Genomic_DNA"/>
</dbReference>